<dbReference type="PANTHER" id="PTHR30535:SF4">
    <property type="entry name" value="HEMIN-BINDING PERIPLASMIC PROTEIN HMUT"/>
    <property type="match status" value="1"/>
</dbReference>
<evidence type="ECO:0000259" key="2">
    <source>
        <dbReference type="PROSITE" id="PS50983"/>
    </source>
</evidence>
<protein>
    <submittedName>
        <fullName evidence="3">Iron complex transport system substrate-binding protein</fullName>
    </submittedName>
</protein>
<reference evidence="3 4" key="1">
    <citation type="submission" date="2016-11" db="EMBL/GenBank/DDBJ databases">
        <authorList>
            <person name="Jaros S."/>
            <person name="Januszkiewicz K."/>
            <person name="Wedrychowicz H."/>
        </authorList>
    </citation>
    <scope>NUCLEOTIDE SEQUENCE [LARGE SCALE GENOMIC DNA]</scope>
    <source>
        <strain evidence="3 4">DSM 18899</strain>
    </source>
</reference>
<sequence length="263" mass="27288">MLRKSLALAVAALLSQVALATDRIVVLSADVAEIVVALGKADAVVGRDRSAKLPALAQASDIGLSRSLSAEPILRLKPSLVIGSRMVMPAGIWSQLKDFGLRAVQVGSREDGADYAEAIRAVGALVGAENQAAKLAGDWQQAMRPQAALGKRILITYEGKTVAGRDTPSDTLIRAAGGINAAAGISGYKPLDAEALAKLAPDLILVAEHNQAVYGGLAQLRQRADIASTPAGKQGKVFEVPVHEFFSVNLGSPAAVKKLKSLS</sequence>
<dbReference type="PROSITE" id="PS50983">
    <property type="entry name" value="FE_B12_PBP"/>
    <property type="match status" value="1"/>
</dbReference>
<dbReference type="AlphaFoldDB" id="A0A1K2HPE5"/>
<evidence type="ECO:0000313" key="4">
    <source>
        <dbReference type="Proteomes" id="UP000186513"/>
    </source>
</evidence>
<evidence type="ECO:0000313" key="3">
    <source>
        <dbReference type="EMBL" id="SFZ78130.1"/>
    </source>
</evidence>
<evidence type="ECO:0000256" key="1">
    <source>
        <dbReference type="SAM" id="SignalP"/>
    </source>
</evidence>
<dbReference type="EMBL" id="FPKR01000011">
    <property type="protein sequence ID" value="SFZ78130.1"/>
    <property type="molecule type" value="Genomic_DNA"/>
</dbReference>
<feature type="signal peptide" evidence="1">
    <location>
        <begin position="1"/>
        <end position="20"/>
    </location>
</feature>
<dbReference type="Pfam" id="PF01497">
    <property type="entry name" value="Peripla_BP_2"/>
    <property type="match status" value="1"/>
</dbReference>
<keyword evidence="1" id="KW-0732">Signal</keyword>
<dbReference type="SUPFAM" id="SSF53807">
    <property type="entry name" value="Helical backbone' metal receptor"/>
    <property type="match status" value="1"/>
</dbReference>
<feature type="domain" description="Fe/B12 periplasmic-binding" evidence="2">
    <location>
        <begin position="23"/>
        <end position="263"/>
    </location>
</feature>
<dbReference type="InterPro" id="IPR050902">
    <property type="entry name" value="ABC_Transporter_SBP"/>
</dbReference>
<proteinExistence type="predicted"/>
<organism evidence="3 4">
    <name type="scientific">Chitinimonas taiwanensis DSM 18899</name>
    <dbReference type="NCBI Taxonomy" id="1121279"/>
    <lineage>
        <taxon>Bacteria</taxon>
        <taxon>Pseudomonadati</taxon>
        <taxon>Pseudomonadota</taxon>
        <taxon>Betaproteobacteria</taxon>
        <taxon>Neisseriales</taxon>
        <taxon>Chitinibacteraceae</taxon>
        <taxon>Chitinimonas</taxon>
    </lineage>
</organism>
<dbReference type="Proteomes" id="UP000186513">
    <property type="component" value="Unassembled WGS sequence"/>
</dbReference>
<dbReference type="PANTHER" id="PTHR30535">
    <property type="entry name" value="VITAMIN B12-BINDING PROTEIN"/>
    <property type="match status" value="1"/>
</dbReference>
<name>A0A1K2HPE5_9NEIS</name>
<gene>
    <name evidence="3" type="ORF">SAMN02745887_02809</name>
</gene>
<keyword evidence="4" id="KW-1185">Reference proteome</keyword>
<dbReference type="InterPro" id="IPR002491">
    <property type="entry name" value="ABC_transptr_periplasmic_BD"/>
</dbReference>
<accession>A0A1K2HPE5</accession>
<dbReference type="STRING" id="1121279.SAMN02745887_02809"/>
<dbReference type="RefSeq" id="WP_072429306.1">
    <property type="nucleotide sequence ID" value="NZ_FPKR01000011.1"/>
</dbReference>
<feature type="chain" id="PRO_5012521097" evidence="1">
    <location>
        <begin position="21"/>
        <end position="263"/>
    </location>
</feature>
<dbReference type="Gene3D" id="3.40.50.1980">
    <property type="entry name" value="Nitrogenase molybdenum iron protein domain"/>
    <property type="match status" value="2"/>
</dbReference>
<dbReference type="OrthoDB" id="9797736at2"/>